<dbReference type="Proteomes" id="UP000326799">
    <property type="component" value="Unassembled WGS sequence"/>
</dbReference>
<proteinExistence type="predicted"/>
<evidence type="ECO:0000313" key="2">
    <source>
        <dbReference type="Proteomes" id="UP000326799"/>
    </source>
</evidence>
<dbReference type="EMBL" id="ML733595">
    <property type="protein sequence ID" value="KAB8213556.1"/>
    <property type="molecule type" value="Genomic_DNA"/>
</dbReference>
<sequence>IPYMVKMSMSDSGNTFAASNRSSSSPTMFLCSDCYVTVRDTVSRKKEYHCEKQPKDSRCYCCKSDSDCGALV</sequence>
<gene>
    <name evidence="1" type="ORF">BDV33DRAFT_184511</name>
</gene>
<name>A0A5N6E7M3_9EURO</name>
<reference evidence="1 2" key="1">
    <citation type="submission" date="2019-04" db="EMBL/GenBank/DDBJ databases">
        <title>Fungal friends and foes A comparative genomics study of 23 Aspergillus species from section Flavi.</title>
        <authorList>
            <consortium name="DOE Joint Genome Institute"/>
            <person name="Kjaerbolling I."/>
            <person name="Vesth T.C."/>
            <person name="Frisvad J.C."/>
            <person name="Nybo J.L."/>
            <person name="Theobald S."/>
            <person name="Kildgaard S."/>
            <person name="Petersen T.I."/>
            <person name="Kuo A."/>
            <person name="Sato A."/>
            <person name="Lyhne E.K."/>
            <person name="Kogle M.E."/>
            <person name="Wiebenga A."/>
            <person name="Kun R.S."/>
            <person name="Lubbers R.J."/>
            <person name="Makela M.R."/>
            <person name="Barry K."/>
            <person name="Chovatia M."/>
            <person name="Clum A."/>
            <person name="Daum C."/>
            <person name="Haridas S."/>
            <person name="He G."/>
            <person name="LaButti K."/>
            <person name="Lipzen A."/>
            <person name="Mondo S."/>
            <person name="Pangilinan J."/>
            <person name="Riley R."/>
            <person name="Salamov A."/>
            <person name="Simmons B.A."/>
            <person name="Magnuson J.K."/>
            <person name="Henrissat B."/>
            <person name="Mortensen U.H."/>
            <person name="Larsen T.O."/>
            <person name="De vries R.P."/>
            <person name="Grigoriev I.V."/>
            <person name="Machida M."/>
            <person name="Baker S.E."/>
            <person name="Andersen M.R."/>
        </authorList>
    </citation>
    <scope>NUCLEOTIDE SEQUENCE [LARGE SCALE GENOMIC DNA]</scope>
    <source>
        <strain evidence="1 2">CBS 126849</strain>
    </source>
</reference>
<feature type="non-terminal residue" evidence="1">
    <location>
        <position position="1"/>
    </location>
</feature>
<keyword evidence="2" id="KW-1185">Reference proteome</keyword>
<feature type="non-terminal residue" evidence="1">
    <location>
        <position position="72"/>
    </location>
</feature>
<dbReference type="AlphaFoldDB" id="A0A5N6E7M3"/>
<accession>A0A5N6E7M3</accession>
<organism evidence="1 2">
    <name type="scientific">Aspergillus novoparasiticus</name>
    <dbReference type="NCBI Taxonomy" id="986946"/>
    <lineage>
        <taxon>Eukaryota</taxon>
        <taxon>Fungi</taxon>
        <taxon>Dikarya</taxon>
        <taxon>Ascomycota</taxon>
        <taxon>Pezizomycotina</taxon>
        <taxon>Eurotiomycetes</taxon>
        <taxon>Eurotiomycetidae</taxon>
        <taxon>Eurotiales</taxon>
        <taxon>Aspergillaceae</taxon>
        <taxon>Aspergillus</taxon>
        <taxon>Aspergillus subgen. Circumdati</taxon>
    </lineage>
</organism>
<evidence type="ECO:0000313" key="1">
    <source>
        <dbReference type="EMBL" id="KAB8213556.1"/>
    </source>
</evidence>
<protein>
    <submittedName>
        <fullName evidence="1">Uncharacterized protein</fullName>
    </submittedName>
</protein>